<dbReference type="PROSITE" id="PS50297">
    <property type="entry name" value="ANK_REP_REGION"/>
    <property type="match status" value="3"/>
</dbReference>
<dbReference type="Pfam" id="PF00023">
    <property type="entry name" value="Ank"/>
    <property type="match status" value="1"/>
</dbReference>
<dbReference type="PROSITE" id="PS50011">
    <property type="entry name" value="PROTEIN_KINASE_DOM"/>
    <property type="match status" value="1"/>
</dbReference>
<evidence type="ECO:0000256" key="2">
    <source>
        <dbReference type="ARBA" id="ARBA00023043"/>
    </source>
</evidence>
<sequence>MSSRTNLSFAFDNRVAASSIVRPGCDEAGEHQAVEGRDSFSLPGFNDLGTVDDLVVSLDLLGVPGPLTLSDNLMERNALGTGAQFGVHESGLLDASNNAQETYLESVAVKRGLFITEDGGSRLDLSSRKARRQIHDMYLEVVALRHEALRTHRNIVRLLGWSVEETFHNAPLLVVELALGHLRAMFEKAAPNVTSGTIQQLSIDIGQGLDAIHEAGIVHCDVKPENILVFENFATNFHENVPYIAKLADFGLSISEVKESMDDGVYINGMSTDWCAPEIRQGIKLSTSQLMKADTFSYGMVLASMSCYEGQAPKTKDRGAILEVLKAQEGIPDTFRSMLRTAVSRLLQQNAADRPMSVGMLLKDASVACKDWASDEAERRTELADSRDLSSTHPWSLPPLAAYFLLGLRSSFERYHERLTGPHMLAIFLAQSYSDVDKTDKVVPVKILRAAVQKGYTPAIAVLSRVLQSYGIEEGSDATLLFKGASSGSLLAWHELMRLNAAFATQAWDSFRGSTGYNQYYSPVANLSLDTLSLRDFENNAEIHVHAARGEVIQLKNALGRGASTRINAKNAHGETALYKACLTGDWKTVEVLCKAGADASVPSDLNRLTCLHWLFNFPGPDVEKVAGALLAAGANINALAQPWPPIANPHFPFTWPPGSPLHFAVFASSKAAVITLLKHGASLTVRDGRDPYTIDDNVRQMHCHGDAEQGDWSEPDNPALGFTPIDLAAAMHDHEMLSCIRTNANGYDVTSVDEEGYTPLHRLSHLRLVKTARGLRFWHPAFTGTQSEVKDRMIKTIRKLQQMGGNINKLTSAPSLSGRSGVAGLTPLMIAVTNSDQTAVEALLGCGADANIANADGRTALTLLPEGIWLGEQSFLRIVKLLIHFRADVNHASRDYMTPLAAVTEAKCTAAFHLLVKSGADLTSTPDGLNIIARWMWISSYWRALEMPYSTADSSIKTATAQENEIVGVLGALDLKETPWASSMDKDGGTLLHYAAYSGLVACVRLLIAAKLDINRVRKMHFKRSSRRPASYNEIPALHMPEGTPLDVVEERHKKFVVDPRTRFSEGDARFVLTQFEEVETILREHGAVRSKDLLPPPGVVPGSGDDAVAGGEDRDR</sequence>
<dbReference type="SUPFAM" id="SSF56112">
    <property type="entry name" value="Protein kinase-like (PK-like)"/>
    <property type="match status" value="1"/>
</dbReference>
<dbReference type="GO" id="GO:0004672">
    <property type="term" value="F:protein kinase activity"/>
    <property type="evidence" value="ECO:0007669"/>
    <property type="project" value="InterPro"/>
</dbReference>
<protein>
    <recommendedName>
        <fullName evidence="5">Protein kinase domain-containing protein</fullName>
    </recommendedName>
</protein>
<feature type="repeat" description="ANK" evidence="3">
    <location>
        <begin position="657"/>
        <end position="689"/>
    </location>
</feature>
<dbReference type="PROSITE" id="PS50088">
    <property type="entry name" value="ANK_REPEAT"/>
    <property type="match status" value="4"/>
</dbReference>
<dbReference type="InterPro" id="IPR008271">
    <property type="entry name" value="Ser/Thr_kinase_AS"/>
</dbReference>
<evidence type="ECO:0000256" key="3">
    <source>
        <dbReference type="PROSITE-ProRule" id="PRU00023"/>
    </source>
</evidence>
<accession>A0AAN6FXD3</accession>
<feature type="compositionally biased region" description="Low complexity" evidence="4">
    <location>
        <begin position="1102"/>
        <end position="1112"/>
    </location>
</feature>
<feature type="repeat" description="ANK" evidence="3">
    <location>
        <begin position="573"/>
        <end position="605"/>
    </location>
</feature>
<evidence type="ECO:0000313" key="9">
    <source>
        <dbReference type="Proteomes" id="UP001175353"/>
    </source>
</evidence>
<feature type="repeat" description="ANK" evidence="3">
    <location>
        <begin position="988"/>
        <end position="1020"/>
    </location>
</feature>
<dbReference type="InterPro" id="IPR036770">
    <property type="entry name" value="Ankyrin_rpt-contain_sf"/>
</dbReference>
<dbReference type="Proteomes" id="UP001175353">
    <property type="component" value="Unassembled WGS sequence"/>
</dbReference>
<keyword evidence="9" id="KW-1185">Reference proteome</keyword>
<feature type="domain" description="Protein kinase" evidence="5">
    <location>
        <begin position="73"/>
        <end position="367"/>
    </location>
</feature>
<dbReference type="EMBL" id="JAUJLE010000217">
    <property type="protein sequence ID" value="KAK0967507.1"/>
    <property type="molecule type" value="Genomic_DNA"/>
</dbReference>
<evidence type="ECO:0000313" key="7">
    <source>
        <dbReference type="EMBL" id="KAK0967507.1"/>
    </source>
</evidence>
<dbReference type="CDD" id="cd00180">
    <property type="entry name" value="PKc"/>
    <property type="match status" value="1"/>
</dbReference>
<dbReference type="SMART" id="SM00220">
    <property type="entry name" value="S_TKc"/>
    <property type="match status" value="1"/>
</dbReference>
<dbReference type="Gene3D" id="1.25.40.20">
    <property type="entry name" value="Ankyrin repeat-containing domain"/>
    <property type="match status" value="4"/>
</dbReference>
<reference evidence="6" key="1">
    <citation type="submission" date="2021-12" db="EMBL/GenBank/DDBJ databases">
        <title>Black yeast isolated from Biological Soil Crust.</title>
        <authorList>
            <person name="Kurbessoian T."/>
        </authorList>
    </citation>
    <scope>NUCLEOTIDE SEQUENCE</scope>
    <source>
        <strain evidence="6">CCFEE 5208</strain>
    </source>
</reference>
<dbReference type="InterPro" id="IPR011009">
    <property type="entry name" value="Kinase-like_dom_sf"/>
</dbReference>
<name>A0AAN6FXD3_9PEZI</name>
<reference evidence="7" key="2">
    <citation type="submission" date="2023-06" db="EMBL/GenBank/DDBJ databases">
        <title>Black Yeasts Isolated from many extreme environments.</title>
        <authorList>
            <person name="Coleine C."/>
            <person name="Stajich J.E."/>
            <person name="Selbmann L."/>
        </authorList>
    </citation>
    <scope>NUCLEOTIDE SEQUENCE</scope>
    <source>
        <strain evidence="7">CCFEE 5200</strain>
    </source>
</reference>
<evidence type="ECO:0000256" key="1">
    <source>
        <dbReference type="ARBA" id="ARBA00022737"/>
    </source>
</evidence>
<dbReference type="InterPro" id="IPR000719">
    <property type="entry name" value="Prot_kinase_dom"/>
</dbReference>
<keyword evidence="1" id="KW-0677">Repeat</keyword>
<keyword evidence="2 3" id="KW-0040">ANK repeat</keyword>
<dbReference type="Pfam" id="PF00069">
    <property type="entry name" value="Pkinase"/>
    <property type="match status" value="1"/>
</dbReference>
<dbReference type="SMART" id="SM00248">
    <property type="entry name" value="ANK"/>
    <property type="match status" value="9"/>
</dbReference>
<dbReference type="Gene3D" id="1.10.510.10">
    <property type="entry name" value="Transferase(Phosphotransferase) domain 1"/>
    <property type="match status" value="1"/>
</dbReference>
<dbReference type="SUPFAM" id="SSF48403">
    <property type="entry name" value="Ankyrin repeat"/>
    <property type="match status" value="2"/>
</dbReference>
<dbReference type="EMBL" id="JASUXU010000005">
    <property type="protein sequence ID" value="KAK0326192.1"/>
    <property type="molecule type" value="Genomic_DNA"/>
</dbReference>
<feature type="region of interest" description="Disordered" evidence="4">
    <location>
        <begin position="1088"/>
        <end position="1118"/>
    </location>
</feature>
<dbReference type="PROSITE" id="PS00108">
    <property type="entry name" value="PROTEIN_KINASE_ST"/>
    <property type="match status" value="1"/>
</dbReference>
<proteinExistence type="predicted"/>
<evidence type="ECO:0000259" key="5">
    <source>
        <dbReference type="PROSITE" id="PS50011"/>
    </source>
</evidence>
<feature type="repeat" description="ANK" evidence="3">
    <location>
        <begin position="824"/>
        <end position="856"/>
    </location>
</feature>
<dbReference type="Proteomes" id="UP001168146">
    <property type="component" value="Unassembled WGS sequence"/>
</dbReference>
<gene>
    <name evidence="6" type="ORF">LTR82_002937</name>
    <name evidence="7" type="ORF">LTR91_017104</name>
</gene>
<evidence type="ECO:0000256" key="4">
    <source>
        <dbReference type="SAM" id="MobiDB-lite"/>
    </source>
</evidence>
<evidence type="ECO:0000313" key="6">
    <source>
        <dbReference type="EMBL" id="KAK0326192.1"/>
    </source>
</evidence>
<dbReference type="AlphaFoldDB" id="A0AAN6FXD3"/>
<organism evidence="6 8">
    <name type="scientific">Friedmanniomyces endolithicus</name>
    <dbReference type="NCBI Taxonomy" id="329885"/>
    <lineage>
        <taxon>Eukaryota</taxon>
        <taxon>Fungi</taxon>
        <taxon>Dikarya</taxon>
        <taxon>Ascomycota</taxon>
        <taxon>Pezizomycotina</taxon>
        <taxon>Dothideomycetes</taxon>
        <taxon>Dothideomycetidae</taxon>
        <taxon>Mycosphaerellales</taxon>
        <taxon>Teratosphaeriaceae</taxon>
        <taxon>Friedmanniomyces</taxon>
    </lineage>
</organism>
<dbReference type="InterPro" id="IPR002110">
    <property type="entry name" value="Ankyrin_rpt"/>
</dbReference>
<evidence type="ECO:0000313" key="8">
    <source>
        <dbReference type="Proteomes" id="UP001168146"/>
    </source>
</evidence>
<dbReference type="PANTHER" id="PTHR24126">
    <property type="entry name" value="ANKYRIN REPEAT, PH AND SEC7 DOMAIN CONTAINING PROTEIN SECG-RELATED"/>
    <property type="match status" value="1"/>
</dbReference>
<comment type="caution">
    <text evidence="6">The sequence shown here is derived from an EMBL/GenBank/DDBJ whole genome shotgun (WGS) entry which is preliminary data.</text>
</comment>
<dbReference type="GO" id="GO:0005524">
    <property type="term" value="F:ATP binding"/>
    <property type="evidence" value="ECO:0007669"/>
    <property type="project" value="InterPro"/>
</dbReference>
<dbReference type="Pfam" id="PF12796">
    <property type="entry name" value="Ank_2"/>
    <property type="match status" value="1"/>
</dbReference>